<evidence type="ECO:0000313" key="3">
    <source>
        <dbReference type="EMBL" id="OXA63658.1"/>
    </source>
</evidence>
<dbReference type="PROSITE" id="PS50041">
    <property type="entry name" value="C_TYPE_LECTIN_2"/>
    <property type="match status" value="1"/>
</dbReference>
<dbReference type="InterPro" id="IPR001304">
    <property type="entry name" value="C-type_lectin-like"/>
</dbReference>
<keyword evidence="1" id="KW-0472">Membrane</keyword>
<keyword evidence="1" id="KW-0812">Transmembrane</keyword>
<keyword evidence="4" id="KW-1185">Reference proteome</keyword>
<dbReference type="Gene3D" id="3.10.100.10">
    <property type="entry name" value="Mannose-Binding Protein A, subunit A"/>
    <property type="match status" value="1"/>
</dbReference>
<dbReference type="InterPro" id="IPR016186">
    <property type="entry name" value="C-type_lectin-like/link_sf"/>
</dbReference>
<dbReference type="Pfam" id="PF00059">
    <property type="entry name" value="Lectin_C"/>
    <property type="match status" value="1"/>
</dbReference>
<dbReference type="InterPro" id="IPR016187">
    <property type="entry name" value="CTDL_fold"/>
</dbReference>
<gene>
    <name evidence="3" type="ORF">Fcan01_01106</name>
</gene>
<feature type="domain" description="C-type lectin" evidence="2">
    <location>
        <begin position="139"/>
        <end position="257"/>
    </location>
</feature>
<dbReference type="GO" id="GO:0030246">
    <property type="term" value="F:carbohydrate binding"/>
    <property type="evidence" value="ECO:0007669"/>
    <property type="project" value="UniProtKB-KW"/>
</dbReference>
<dbReference type="CDD" id="cd00037">
    <property type="entry name" value="CLECT"/>
    <property type="match status" value="1"/>
</dbReference>
<sequence>MNPSNSEWKLIYQLNGGFSNFSLVNPFISQSPNIIKSNTYSYPNYYTGSRNDYYWEEDHVSSEEEFLHHDIHTIKTIILLTLLPTILLPLLLACICFSHISLLLFLLKFKFLPIPVIVRQPPQPTGGCGNLLIRQVSANWQDSYNYCQTQGGSLVTVESQFKYDCILAEIRESGLPDDIVYWTSGTDAASEGNFVWETTGLPVTQFYPVGNNQPDNGAGGIVENCIGLRKIYPPNPVLPAHEMNDEQCALLYYSICDVS</sequence>
<dbReference type="EMBL" id="LNIX01000001">
    <property type="protein sequence ID" value="OXA63658.1"/>
    <property type="molecule type" value="Genomic_DNA"/>
</dbReference>
<keyword evidence="3" id="KW-0430">Lectin</keyword>
<reference evidence="3 4" key="1">
    <citation type="submission" date="2015-12" db="EMBL/GenBank/DDBJ databases">
        <title>The genome of Folsomia candida.</title>
        <authorList>
            <person name="Faddeeva A."/>
            <person name="Derks M.F."/>
            <person name="Anvar Y."/>
            <person name="Smit S."/>
            <person name="Van Straalen N."/>
            <person name="Roelofs D."/>
        </authorList>
    </citation>
    <scope>NUCLEOTIDE SEQUENCE [LARGE SCALE GENOMIC DNA]</scope>
    <source>
        <strain evidence="3 4">VU population</strain>
        <tissue evidence="3">Whole body</tissue>
    </source>
</reference>
<dbReference type="PANTHER" id="PTHR22802">
    <property type="entry name" value="C-TYPE LECTIN SUPERFAMILY MEMBER"/>
    <property type="match status" value="1"/>
</dbReference>
<comment type="caution">
    <text evidence="3">The sequence shown here is derived from an EMBL/GenBank/DDBJ whole genome shotgun (WGS) entry which is preliminary data.</text>
</comment>
<accession>A0A226F2G3</accession>
<dbReference type="Proteomes" id="UP000198287">
    <property type="component" value="Unassembled WGS sequence"/>
</dbReference>
<dbReference type="PANTHER" id="PTHR22802:SF379">
    <property type="entry name" value="CHONDROITIN SULFATE PROTEOGLYCAN 2 ISOFORM X1"/>
    <property type="match status" value="1"/>
</dbReference>
<dbReference type="InterPro" id="IPR051004">
    <property type="entry name" value="DC-SIGN_domain-containing"/>
</dbReference>
<evidence type="ECO:0000313" key="4">
    <source>
        <dbReference type="Proteomes" id="UP000198287"/>
    </source>
</evidence>
<dbReference type="AlphaFoldDB" id="A0A226F2G3"/>
<proteinExistence type="predicted"/>
<dbReference type="SUPFAM" id="SSF56436">
    <property type="entry name" value="C-type lectin-like"/>
    <property type="match status" value="1"/>
</dbReference>
<name>A0A226F2G3_FOLCA</name>
<evidence type="ECO:0000259" key="2">
    <source>
        <dbReference type="PROSITE" id="PS50041"/>
    </source>
</evidence>
<organism evidence="3 4">
    <name type="scientific">Folsomia candida</name>
    <name type="common">Springtail</name>
    <dbReference type="NCBI Taxonomy" id="158441"/>
    <lineage>
        <taxon>Eukaryota</taxon>
        <taxon>Metazoa</taxon>
        <taxon>Ecdysozoa</taxon>
        <taxon>Arthropoda</taxon>
        <taxon>Hexapoda</taxon>
        <taxon>Collembola</taxon>
        <taxon>Entomobryomorpha</taxon>
        <taxon>Isotomoidea</taxon>
        <taxon>Isotomidae</taxon>
        <taxon>Proisotominae</taxon>
        <taxon>Folsomia</taxon>
    </lineage>
</organism>
<keyword evidence="1" id="KW-1133">Transmembrane helix</keyword>
<protein>
    <submittedName>
        <fullName evidence="3">C-type lectin domain family 4 member F</fullName>
    </submittedName>
</protein>
<dbReference type="SMART" id="SM00034">
    <property type="entry name" value="CLECT"/>
    <property type="match status" value="1"/>
</dbReference>
<evidence type="ECO:0000256" key="1">
    <source>
        <dbReference type="SAM" id="Phobius"/>
    </source>
</evidence>
<dbReference type="OrthoDB" id="441660at2759"/>
<feature type="transmembrane region" description="Helical" evidence="1">
    <location>
        <begin position="86"/>
        <end position="107"/>
    </location>
</feature>